<feature type="region of interest" description="Disordered" evidence="1">
    <location>
        <begin position="87"/>
        <end position="112"/>
    </location>
</feature>
<dbReference type="EMBL" id="LAVV01008354">
    <property type="protein sequence ID" value="KNZ53029.1"/>
    <property type="molecule type" value="Genomic_DNA"/>
</dbReference>
<evidence type="ECO:0000256" key="1">
    <source>
        <dbReference type="SAM" id="MobiDB-lite"/>
    </source>
</evidence>
<dbReference type="Proteomes" id="UP000037035">
    <property type="component" value="Unassembled WGS sequence"/>
</dbReference>
<gene>
    <name evidence="2" type="ORF">VP01_3367g6</name>
</gene>
<keyword evidence="3" id="KW-1185">Reference proteome</keyword>
<proteinExistence type="predicted"/>
<dbReference type="OrthoDB" id="10483293at2759"/>
<comment type="caution">
    <text evidence="2">The sequence shown here is derived from an EMBL/GenBank/DDBJ whole genome shotgun (WGS) entry which is preliminary data.</text>
</comment>
<sequence>MDFDDDFFSENGGEATQVERAAGDVPLETLAEGSNRRRTSVKNRTQERRTKKKLSRIISQASMEKPHHRDKVMHSLKTFTRAIMGLASTTKPEELPTSASADKQASWANWRERRKEDIKKRLQEIS</sequence>
<feature type="compositionally biased region" description="Polar residues" evidence="1">
    <location>
        <begin position="97"/>
        <end position="107"/>
    </location>
</feature>
<organism evidence="2 3">
    <name type="scientific">Puccinia sorghi</name>
    <dbReference type="NCBI Taxonomy" id="27349"/>
    <lineage>
        <taxon>Eukaryota</taxon>
        <taxon>Fungi</taxon>
        <taxon>Dikarya</taxon>
        <taxon>Basidiomycota</taxon>
        <taxon>Pucciniomycotina</taxon>
        <taxon>Pucciniomycetes</taxon>
        <taxon>Pucciniales</taxon>
        <taxon>Pucciniaceae</taxon>
        <taxon>Puccinia</taxon>
    </lineage>
</organism>
<feature type="region of interest" description="Disordered" evidence="1">
    <location>
        <begin position="1"/>
        <end position="55"/>
    </location>
</feature>
<dbReference type="VEuPathDB" id="FungiDB:VP01_3367g6"/>
<accession>A0A0L6UWZ6</accession>
<protein>
    <submittedName>
        <fullName evidence="2">Uncharacterized protein</fullName>
    </submittedName>
</protein>
<dbReference type="AlphaFoldDB" id="A0A0L6UWZ6"/>
<evidence type="ECO:0000313" key="2">
    <source>
        <dbReference type="EMBL" id="KNZ53029.1"/>
    </source>
</evidence>
<evidence type="ECO:0000313" key="3">
    <source>
        <dbReference type="Proteomes" id="UP000037035"/>
    </source>
</evidence>
<reference evidence="2 3" key="1">
    <citation type="submission" date="2015-08" db="EMBL/GenBank/DDBJ databases">
        <title>Next Generation Sequencing and Analysis of the Genome of Puccinia sorghi L Schw, the Causal Agent of Maize Common Rust.</title>
        <authorList>
            <person name="Rochi L."/>
            <person name="Burguener G."/>
            <person name="Darino M."/>
            <person name="Turjanski A."/>
            <person name="Kreff E."/>
            <person name="Dieguez M.J."/>
            <person name="Sacco F."/>
        </authorList>
    </citation>
    <scope>NUCLEOTIDE SEQUENCE [LARGE SCALE GENOMIC DNA]</scope>
    <source>
        <strain evidence="2 3">RO10H11247</strain>
    </source>
</reference>
<name>A0A0L6UWZ6_9BASI</name>